<evidence type="ECO:0000313" key="4">
    <source>
        <dbReference type="Proteomes" id="UP000006039"/>
    </source>
</evidence>
<dbReference type="EMBL" id="GL385401">
    <property type="protein sequence ID" value="EJT70541.1"/>
    <property type="molecule type" value="Genomic_DNA"/>
</dbReference>
<dbReference type="HOGENOM" id="CLU_733706_0_0_1"/>
<dbReference type="OrthoDB" id="10504768at2759"/>
<reference evidence="3" key="5">
    <citation type="submission" date="2018-04" db="UniProtKB">
        <authorList>
            <consortium name="EnsemblFungi"/>
        </authorList>
    </citation>
    <scope>IDENTIFICATION</scope>
    <source>
        <strain evidence="3">R3-111a-1</strain>
    </source>
</reference>
<feature type="region of interest" description="Disordered" evidence="1">
    <location>
        <begin position="1"/>
        <end position="38"/>
    </location>
</feature>
<reference evidence="3" key="4">
    <citation type="journal article" date="2015" name="G3 (Bethesda)">
        <title>Genome sequences of three phytopathogenic species of the Magnaporthaceae family of fungi.</title>
        <authorList>
            <person name="Okagaki L.H."/>
            <person name="Nunes C.C."/>
            <person name="Sailsbery J."/>
            <person name="Clay B."/>
            <person name="Brown D."/>
            <person name="John T."/>
            <person name="Oh Y."/>
            <person name="Young N."/>
            <person name="Fitzgerald M."/>
            <person name="Haas B.J."/>
            <person name="Zeng Q."/>
            <person name="Young S."/>
            <person name="Adiconis X."/>
            <person name="Fan L."/>
            <person name="Levin J.Z."/>
            <person name="Mitchell T.K."/>
            <person name="Okubara P.A."/>
            <person name="Farman M.L."/>
            <person name="Kohn L.M."/>
            <person name="Birren B."/>
            <person name="Ma L.-J."/>
            <person name="Dean R.A."/>
        </authorList>
    </citation>
    <scope>NUCLEOTIDE SEQUENCE</scope>
    <source>
        <strain evidence="3">R3-111a-1</strain>
    </source>
</reference>
<reference evidence="4" key="1">
    <citation type="submission" date="2010-07" db="EMBL/GenBank/DDBJ databases">
        <title>The genome sequence of Gaeumannomyces graminis var. tritici strain R3-111a-1.</title>
        <authorList>
            <consortium name="The Broad Institute Genome Sequencing Platform"/>
            <person name="Ma L.-J."/>
            <person name="Dead R."/>
            <person name="Young S."/>
            <person name="Zeng Q."/>
            <person name="Koehrsen M."/>
            <person name="Alvarado L."/>
            <person name="Berlin A."/>
            <person name="Chapman S.B."/>
            <person name="Chen Z."/>
            <person name="Freedman E."/>
            <person name="Gellesch M."/>
            <person name="Goldberg J."/>
            <person name="Griggs A."/>
            <person name="Gujja S."/>
            <person name="Heilman E.R."/>
            <person name="Heiman D."/>
            <person name="Hepburn T."/>
            <person name="Howarth C."/>
            <person name="Jen D."/>
            <person name="Larson L."/>
            <person name="Mehta T."/>
            <person name="Neiman D."/>
            <person name="Pearson M."/>
            <person name="Roberts A."/>
            <person name="Saif S."/>
            <person name="Shea T."/>
            <person name="Shenoy N."/>
            <person name="Sisk P."/>
            <person name="Stolte C."/>
            <person name="Sykes S."/>
            <person name="Walk T."/>
            <person name="White J."/>
            <person name="Yandava C."/>
            <person name="Haas B."/>
            <person name="Nusbaum C."/>
            <person name="Birren B."/>
        </authorList>
    </citation>
    <scope>NUCLEOTIDE SEQUENCE [LARGE SCALE GENOMIC DNA]</scope>
    <source>
        <strain evidence="4">R3-111a-1</strain>
    </source>
</reference>
<dbReference type="Proteomes" id="UP000006039">
    <property type="component" value="Unassembled WGS sequence"/>
</dbReference>
<reference evidence="2" key="3">
    <citation type="submission" date="2010-09" db="EMBL/GenBank/DDBJ databases">
        <title>Annotation of Gaeumannomyces graminis var. tritici R3-111a-1.</title>
        <authorList>
            <consortium name="The Broad Institute Genome Sequencing Platform"/>
            <person name="Ma L.-J."/>
            <person name="Dead R."/>
            <person name="Young S.K."/>
            <person name="Zeng Q."/>
            <person name="Gargeya S."/>
            <person name="Fitzgerald M."/>
            <person name="Haas B."/>
            <person name="Abouelleil A."/>
            <person name="Alvarado L."/>
            <person name="Arachchi H.M."/>
            <person name="Berlin A."/>
            <person name="Brown A."/>
            <person name="Chapman S.B."/>
            <person name="Chen Z."/>
            <person name="Dunbar C."/>
            <person name="Freedman E."/>
            <person name="Gearin G."/>
            <person name="Gellesch M."/>
            <person name="Goldberg J."/>
            <person name="Griggs A."/>
            <person name="Gujja S."/>
            <person name="Heiman D."/>
            <person name="Howarth C."/>
            <person name="Larson L."/>
            <person name="Lui A."/>
            <person name="MacDonald P.J.P."/>
            <person name="Mehta T."/>
            <person name="Montmayeur A."/>
            <person name="Murphy C."/>
            <person name="Neiman D."/>
            <person name="Pearson M."/>
            <person name="Priest M."/>
            <person name="Roberts A."/>
            <person name="Saif S."/>
            <person name="Shea T."/>
            <person name="Shenoy N."/>
            <person name="Sisk P."/>
            <person name="Stolte C."/>
            <person name="Sykes S."/>
            <person name="Yandava C."/>
            <person name="Wortman J."/>
            <person name="Nusbaum C."/>
            <person name="Birren B."/>
        </authorList>
    </citation>
    <scope>NUCLEOTIDE SEQUENCE</scope>
    <source>
        <strain evidence="2">R3-111a-1</strain>
    </source>
</reference>
<gene>
    <name evidence="3" type="primary">20352022</name>
    <name evidence="2" type="ORF">GGTG_11564</name>
</gene>
<dbReference type="RefSeq" id="XP_009227719.1">
    <property type="nucleotide sequence ID" value="XM_009229455.1"/>
</dbReference>
<keyword evidence="4" id="KW-1185">Reference proteome</keyword>
<dbReference type="VEuPathDB" id="FungiDB:GGTG_11564"/>
<reference evidence="2" key="2">
    <citation type="submission" date="2010-07" db="EMBL/GenBank/DDBJ databases">
        <authorList>
            <consortium name="The Broad Institute Genome Sequencing Platform"/>
            <consortium name="Broad Institute Genome Sequencing Center for Infectious Disease"/>
            <person name="Ma L.-J."/>
            <person name="Dead R."/>
            <person name="Young S."/>
            <person name="Zeng Q."/>
            <person name="Koehrsen M."/>
            <person name="Alvarado L."/>
            <person name="Berlin A."/>
            <person name="Chapman S.B."/>
            <person name="Chen Z."/>
            <person name="Freedman E."/>
            <person name="Gellesch M."/>
            <person name="Goldberg J."/>
            <person name="Griggs A."/>
            <person name="Gujja S."/>
            <person name="Heilman E.R."/>
            <person name="Heiman D."/>
            <person name="Hepburn T."/>
            <person name="Howarth C."/>
            <person name="Jen D."/>
            <person name="Larson L."/>
            <person name="Mehta T."/>
            <person name="Neiman D."/>
            <person name="Pearson M."/>
            <person name="Roberts A."/>
            <person name="Saif S."/>
            <person name="Shea T."/>
            <person name="Shenoy N."/>
            <person name="Sisk P."/>
            <person name="Stolte C."/>
            <person name="Sykes S."/>
            <person name="Walk T."/>
            <person name="White J."/>
            <person name="Yandava C."/>
            <person name="Haas B."/>
            <person name="Nusbaum C."/>
            <person name="Birren B."/>
        </authorList>
    </citation>
    <scope>NUCLEOTIDE SEQUENCE</scope>
    <source>
        <strain evidence="2">R3-111a-1</strain>
    </source>
</reference>
<dbReference type="AlphaFoldDB" id="J3PDJ1"/>
<name>J3PDJ1_GAET3</name>
<proteinExistence type="predicted"/>
<evidence type="ECO:0000313" key="3">
    <source>
        <dbReference type="EnsemblFungi" id="EJT70541"/>
    </source>
</evidence>
<dbReference type="eggNOG" id="ENOG502RN3F">
    <property type="taxonomic scope" value="Eukaryota"/>
</dbReference>
<evidence type="ECO:0000256" key="1">
    <source>
        <dbReference type="SAM" id="MobiDB-lite"/>
    </source>
</evidence>
<feature type="compositionally biased region" description="Low complexity" evidence="1">
    <location>
        <begin position="23"/>
        <end position="33"/>
    </location>
</feature>
<dbReference type="GeneID" id="20352022"/>
<protein>
    <submittedName>
        <fullName evidence="2 3">Uncharacterized protein</fullName>
    </submittedName>
</protein>
<organism evidence="2">
    <name type="scientific">Gaeumannomyces tritici (strain R3-111a-1)</name>
    <name type="common">Wheat and barley take-all root rot fungus</name>
    <name type="synonym">Gaeumannomyces graminis var. tritici</name>
    <dbReference type="NCBI Taxonomy" id="644352"/>
    <lineage>
        <taxon>Eukaryota</taxon>
        <taxon>Fungi</taxon>
        <taxon>Dikarya</taxon>
        <taxon>Ascomycota</taxon>
        <taxon>Pezizomycotina</taxon>
        <taxon>Sordariomycetes</taxon>
        <taxon>Sordariomycetidae</taxon>
        <taxon>Magnaporthales</taxon>
        <taxon>Magnaporthaceae</taxon>
        <taxon>Gaeumannomyces</taxon>
    </lineage>
</organism>
<accession>J3PDJ1</accession>
<evidence type="ECO:0000313" key="2">
    <source>
        <dbReference type="EMBL" id="EJT70541.1"/>
    </source>
</evidence>
<dbReference type="EnsemblFungi" id="EJT70541">
    <property type="protein sequence ID" value="EJT70541"/>
    <property type="gene ID" value="GGTG_11564"/>
</dbReference>
<sequence>MADSVKDKSSSVGTKRKRKDTPTRSNSRSPSNSVTLELGCPMATEAATAARTRHNRREITAELKERVTRTPSPPLEPFVLYWEGLRDPFDTGETACKEEKEEESQVSETDKYSHTVEFVDTSPPERPDMENQAATSPRHCLPEPAPPVDTSAASIISPDSSMTATTYMDTEGEVTNATPEPLVLATPTPVLLPTGQWSAWDEPGGYSAECAWLPAASMPIAPVEAIGYTFDGCSEAQEYTTGLAAGCPEAGQNKGYEAGVEYLWMPQQLTETAFLEPEALQWDNLDWDALVSVSYLDKRLPLHSCHAQVTGSLSIPAAECDASLGQPWRHGHPGTLAQPHLVSTSDSVGVHSVGFPGEEMGGELGPHVLMAFLPDWS</sequence>